<evidence type="ECO:0000313" key="5">
    <source>
        <dbReference type="EMBL" id="CAA9510928.1"/>
    </source>
</evidence>
<dbReference type="InterPro" id="IPR015510">
    <property type="entry name" value="PGRP"/>
</dbReference>
<dbReference type="CDD" id="cd14488">
    <property type="entry name" value="CBM6-CBM35-CBM36_like_2"/>
    <property type="match status" value="1"/>
</dbReference>
<dbReference type="AlphaFoldDB" id="A0A6J4T133"/>
<dbReference type="Gene3D" id="3.40.80.10">
    <property type="entry name" value="Peptidoglycan recognition protein-like"/>
    <property type="match status" value="1"/>
</dbReference>
<accession>A0A6J4T133</accession>
<dbReference type="SMART" id="SM00060">
    <property type="entry name" value="FN3"/>
    <property type="match status" value="1"/>
</dbReference>
<dbReference type="GO" id="GO:0005975">
    <property type="term" value="P:carbohydrate metabolic process"/>
    <property type="evidence" value="ECO:0007669"/>
    <property type="project" value="UniProtKB-ARBA"/>
</dbReference>
<dbReference type="GO" id="GO:0008745">
    <property type="term" value="F:N-acetylmuramoyl-L-alanine amidase activity"/>
    <property type="evidence" value="ECO:0007669"/>
    <property type="project" value="InterPro"/>
</dbReference>
<dbReference type="PANTHER" id="PTHR11022:SF41">
    <property type="entry name" value="PEPTIDOGLYCAN-RECOGNITION PROTEIN LC-RELATED"/>
    <property type="match status" value="1"/>
</dbReference>
<keyword evidence="3" id="KW-0732">Signal</keyword>
<dbReference type="SUPFAM" id="SSF55846">
    <property type="entry name" value="N-acetylmuramoyl-L-alanine amidase-like"/>
    <property type="match status" value="1"/>
</dbReference>
<dbReference type="PROSITE" id="PS50853">
    <property type="entry name" value="FN3"/>
    <property type="match status" value="1"/>
</dbReference>
<evidence type="ECO:0000256" key="3">
    <source>
        <dbReference type="SAM" id="SignalP"/>
    </source>
</evidence>
<protein>
    <recommendedName>
        <fullName evidence="4">Fibronectin type-III domain-containing protein</fullName>
    </recommendedName>
</protein>
<dbReference type="InterPro" id="IPR036505">
    <property type="entry name" value="Amidase/PGRP_sf"/>
</dbReference>
<reference evidence="5" key="1">
    <citation type="submission" date="2020-02" db="EMBL/GenBank/DDBJ databases">
        <authorList>
            <person name="Meier V. D."/>
        </authorList>
    </citation>
    <scope>NUCLEOTIDE SEQUENCE</scope>
    <source>
        <strain evidence="5">AVDCRST_MAG17</strain>
    </source>
</reference>
<organism evidence="5">
    <name type="scientific">uncultured Solirubrobacterales bacterium</name>
    <dbReference type="NCBI Taxonomy" id="768556"/>
    <lineage>
        <taxon>Bacteria</taxon>
        <taxon>Bacillati</taxon>
        <taxon>Actinomycetota</taxon>
        <taxon>Thermoleophilia</taxon>
        <taxon>Solirubrobacterales</taxon>
        <taxon>environmental samples</taxon>
    </lineage>
</organism>
<keyword evidence="2" id="KW-0378">Hydrolase</keyword>
<gene>
    <name evidence="5" type="ORF">AVDCRST_MAG17-1972</name>
</gene>
<dbReference type="SMART" id="SM00701">
    <property type="entry name" value="PGRP"/>
    <property type="match status" value="1"/>
</dbReference>
<proteinExistence type="inferred from homology"/>
<evidence type="ECO:0000256" key="2">
    <source>
        <dbReference type="ARBA" id="ARBA00023295"/>
    </source>
</evidence>
<sequence>MRRAIATSLLAASLIGAGTVAAPALSTREYIPEPVDFEIAPVGVAAGQTSGDKVVSRPVDAPKRFDTVGVRWNRGDAETDVDVRVRSEGGAWSDWTEATADIDHGPDPGRGERTVTRASAPVWTGGSDEVQYRTSERLGGVTLEFSNTTGTATAADRAETALRRAANKGVTGVASFFSASAAAPSMVSRSEWGGDRYCRPRSSPATGSVKAVFVHHTADANGYSRSEASSMVLGICRYHRDTNGWSDIGYNFLVDKYGRLYEGRAGGISRAVVGAQAQGWNAQSTGVANLGTYESGGQTSAALGALDRLITWKLDAHRTPRGGRVTLTSAGGSSNRYAAGTRVSFNRISGHRDGNRTSCPGSALYRQIPRLRTAVEEGSSDTTAPSAPRNLGAVNGAGSVALNWSDNGESDLAGYRVYRRQADASYQSIATVRSSKYTDTSVRGGETYYYRVKAYDASGNHSTRSNLATGQPTSAFEQIVDNADASRFTASSGWKTSNRVSGRYGADYRHAAPVKASDPAQFRLRAPRSGSYAIYIRHPAHPDYSSSAPIRVQTRAGTKETRLDLREDGGRWVGVGTYSLAAGEEPSVLVSRWTSAPGSLIADAVRLVER</sequence>
<dbReference type="Pfam" id="PF00041">
    <property type="entry name" value="fn3"/>
    <property type="match status" value="1"/>
</dbReference>
<dbReference type="Gene3D" id="2.60.40.10">
    <property type="entry name" value="Immunoglobulins"/>
    <property type="match status" value="1"/>
</dbReference>
<dbReference type="InterPro" id="IPR036116">
    <property type="entry name" value="FN3_sf"/>
</dbReference>
<name>A0A6J4T133_9ACTN</name>
<dbReference type="InterPro" id="IPR003961">
    <property type="entry name" value="FN3_dom"/>
</dbReference>
<dbReference type="GO" id="GO:0016798">
    <property type="term" value="F:hydrolase activity, acting on glycosyl bonds"/>
    <property type="evidence" value="ECO:0007669"/>
    <property type="project" value="UniProtKB-KW"/>
</dbReference>
<dbReference type="InterPro" id="IPR006619">
    <property type="entry name" value="PGRP_domain_met/bac"/>
</dbReference>
<dbReference type="EMBL" id="CADCVV010000157">
    <property type="protein sequence ID" value="CAA9510928.1"/>
    <property type="molecule type" value="Genomic_DNA"/>
</dbReference>
<dbReference type="SUPFAM" id="SSF49265">
    <property type="entry name" value="Fibronectin type III"/>
    <property type="match status" value="1"/>
</dbReference>
<keyword evidence="2" id="KW-0326">Glycosidase</keyword>
<feature type="domain" description="Fibronectin type-III" evidence="4">
    <location>
        <begin position="384"/>
        <end position="476"/>
    </location>
</feature>
<evidence type="ECO:0000256" key="1">
    <source>
        <dbReference type="ARBA" id="ARBA00007553"/>
    </source>
</evidence>
<feature type="signal peptide" evidence="3">
    <location>
        <begin position="1"/>
        <end position="21"/>
    </location>
</feature>
<dbReference type="GO" id="GO:0009253">
    <property type="term" value="P:peptidoglycan catabolic process"/>
    <property type="evidence" value="ECO:0007669"/>
    <property type="project" value="InterPro"/>
</dbReference>
<dbReference type="Pfam" id="PF25275">
    <property type="entry name" value="Golvesin_C"/>
    <property type="match status" value="1"/>
</dbReference>
<evidence type="ECO:0000259" key="4">
    <source>
        <dbReference type="PROSITE" id="PS50853"/>
    </source>
</evidence>
<dbReference type="InterPro" id="IPR013783">
    <property type="entry name" value="Ig-like_fold"/>
</dbReference>
<dbReference type="PANTHER" id="PTHR11022">
    <property type="entry name" value="PEPTIDOGLYCAN RECOGNITION PROTEIN"/>
    <property type="match status" value="1"/>
</dbReference>
<dbReference type="InterPro" id="IPR033803">
    <property type="entry name" value="CBD-like_Golvesin-Xly"/>
</dbReference>
<comment type="similarity">
    <text evidence="1">Belongs to the N-acetylmuramoyl-L-alanine amidase 2 family.</text>
</comment>
<dbReference type="GO" id="GO:0008270">
    <property type="term" value="F:zinc ion binding"/>
    <property type="evidence" value="ECO:0007669"/>
    <property type="project" value="InterPro"/>
</dbReference>
<dbReference type="Pfam" id="PF01510">
    <property type="entry name" value="Amidase_2"/>
    <property type="match status" value="1"/>
</dbReference>
<dbReference type="CDD" id="cd00063">
    <property type="entry name" value="FN3"/>
    <property type="match status" value="1"/>
</dbReference>
<dbReference type="InterPro" id="IPR002502">
    <property type="entry name" value="Amidase_domain"/>
</dbReference>
<feature type="chain" id="PRO_5039694223" description="Fibronectin type-III domain-containing protein" evidence="3">
    <location>
        <begin position="22"/>
        <end position="610"/>
    </location>
</feature>
<dbReference type="CDD" id="cd06583">
    <property type="entry name" value="PGRP"/>
    <property type="match status" value="1"/>
</dbReference>